<dbReference type="VEuPathDB" id="FungiDB:BD410DRAFT_178722"/>
<sequence>MWLDALTLRVRAGSHNRPTRTRLPALAPAHVGTRFSRPTQPVTATRGYGSRQTNFLALMTVIRLTITLQTYAIFRPSGTVENSIKPRVNQPHSHQSAHRFSSAPTQKASRSKKCDSTKFSLCLSPTLLLVHSLSSATRAGVSSPARMHEMLAAPSPRMTSYWGMEKLLNRSEASDRRRSY</sequence>
<dbReference type="Proteomes" id="UP000294933">
    <property type="component" value="Unassembled WGS sequence"/>
</dbReference>
<keyword evidence="3" id="KW-1185">Reference proteome</keyword>
<feature type="region of interest" description="Disordered" evidence="1">
    <location>
        <begin position="81"/>
        <end position="111"/>
    </location>
</feature>
<protein>
    <submittedName>
        <fullName evidence="2">Uncharacterized protein</fullName>
    </submittedName>
</protein>
<name>A0A4Y7Q700_9AGAM</name>
<dbReference type="AlphaFoldDB" id="A0A4Y7Q700"/>
<gene>
    <name evidence="2" type="ORF">BD410DRAFT_178722</name>
</gene>
<feature type="compositionally biased region" description="Polar residues" evidence="1">
    <location>
        <begin position="90"/>
        <end position="108"/>
    </location>
</feature>
<evidence type="ECO:0000313" key="2">
    <source>
        <dbReference type="EMBL" id="TDL23334.1"/>
    </source>
</evidence>
<evidence type="ECO:0000256" key="1">
    <source>
        <dbReference type="SAM" id="MobiDB-lite"/>
    </source>
</evidence>
<reference evidence="2 3" key="1">
    <citation type="submission" date="2018-06" db="EMBL/GenBank/DDBJ databases">
        <title>A transcriptomic atlas of mushroom development highlights an independent origin of complex multicellularity.</title>
        <authorList>
            <consortium name="DOE Joint Genome Institute"/>
            <person name="Krizsan K."/>
            <person name="Almasi E."/>
            <person name="Merenyi Z."/>
            <person name="Sahu N."/>
            <person name="Viragh M."/>
            <person name="Koszo T."/>
            <person name="Mondo S."/>
            <person name="Kiss B."/>
            <person name="Balint B."/>
            <person name="Kues U."/>
            <person name="Barry K."/>
            <person name="Hegedus J.C."/>
            <person name="Henrissat B."/>
            <person name="Johnson J."/>
            <person name="Lipzen A."/>
            <person name="Ohm R."/>
            <person name="Nagy I."/>
            <person name="Pangilinan J."/>
            <person name="Yan J."/>
            <person name="Xiong Y."/>
            <person name="Grigoriev I.V."/>
            <person name="Hibbett D.S."/>
            <person name="Nagy L.G."/>
        </authorList>
    </citation>
    <scope>NUCLEOTIDE SEQUENCE [LARGE SCALE GENOMIC DNA]</scope>
    <source>
        <strain evidence="2 3">SZMC22713</strain>
    </source>
</reference>
<evidence type="ECO:0000313" key="3">
    <source>
        <dbReference type="Proteomes" id="UP000294933"/>
    </source>
</evidence>
<proteinExistence type="predicted"/>
<accession>A0A4Y7Q700</accession>
<dbReference type="EMBL" id="ML170171">
    <property type="protein sequence ID" value="TDL23334.1"/>
    <property type="molecule type" value="Genomic_DNA"/>
</dbReference>
<organism evidence="2 3">
    <name type="scientific">Rickenella mellea</name>
    <dbReference type="NCBI Taxonomy" id="50990"/>
    <lineage>
        <taxon>Eukaryota</taxon>
        <taxon>Fungi</taxon>
        <taxon>Dikarya</taxon>
        <taxon>Basidiomycota</taxon>
        <taxon>Agaricomycotina</taxon>
        <taxon>Agaricomycetes</taxon>
        <taxon>Hymenochaetales</taxon>
        <taxon>Rickenellaceae</taxon>
        <taxon>Rickenella</taxon>
    </lineage>
</organism>